<dbReference type="InterPro" id="IPR025736">
    <property type="entry name" value="PucR_C-HTH_dom"/>
</dbReference>
<proteinExistence type="inferred from homology"/>
<dbReference type="OrthoDB" id="3190266at2"/>
<protein>
    <submittedName>
        <fullName evidence="5">PucR family transcriptional regulator</fullName>
    </submittedName>
</protein>
<dbReference type="Pfam" id="PF17853">
    <property type="entry name" value="GGDEF_2"/>
    <property type="match status" value="1"/>
</dbReference>
<dbReference type="Pfam" id="PF13556">
    <property type="entry name" value="HTH_30"/>
    <property type="match status" value="1"/>
</dbReference>
<dbReference type="RefSeq" id="WP_123228024.1">
    <property type="nucleotide sequence ID" value="NZ_RJSE01000007.1"/>
</dbReference>
<name>A0A3N0CHG8_9ACTN</name>
<sequence length="409" mass="43571">MALTVMAQAGSAVDPGVVEACRVLAHDVDRLTLALSELIASKEPYYVTTLSLDELMDSVRPNVLGILDAISCTGADDVTAAPCRTGRLRAAQGAPLGPVQRAYRIGMSFIWEELVRVMSRDADQQALLRSATSFWNTLDLFLETLSRAYREFEAEQIQHDSRTRDLALTALFHGTHSAGLTISSIAAALRLPTEGAFVVIATDPVPVGGERAMVTTARSVTGAGGHVTWRSDPDGAIALIALSPRFTLDRLLTHLATLSLGRIGVSEVFTSLQATSGSAAEARAARGAATLGSSAVLRYGRVRVAVLLASESDVAEDLFRDVLGGVIELPEVDQTLLLATLRAWFEAEGSTAGAAAALHCHPNTVRYRLGKVSQLTGRSLTAPIDTAHLYLAMEFHRILAPRSTMADGR</sequence>
<evidence type="ECO:0000259" key="4">
    <source>
        <dbReference type="Pfam" id="PF17853"/>
    </source>
</evidence>
<dbReference type="Gene3D" id="1.10.10.2840">
    <property type="entry name" value="PucR C-terminal helix-turn-helix domain"/>
    <property type="match status" value="1"/>
</dbReference>
<gene>
    <name evidence="5" type="ORF">EFK50_13340</name>
</gene>
<dbReference type="InterPro" id="IPR051448">
    <property type="entry name" value="CdaR-like_regulators"/>
</dbReference>
<dbReference type="AlphaFoldDB" id="A0A3N0CHG8"/>
<dbReference type="InterPro" id="IPR025751">
    <property type="entry name" value="RsbRD_N_dom"/>
</dbReference>
<dbReference type="PANTHER" id="PTHR33744">
    <property type="entry name" value="CARBOHYDRATE DIACID REGULATOR"/>
    <property type="match status" value="1"/>
</dbReference>
<evidence type="ECO:0000256" key="1">
    <source>
        <dbReference type="ARBA" id="ARBA00006754"/>
    </source>
</evidence>
<dbReference type="Proteomes" id="UP000267128">
    <property type="component" value="Unassembled WGS sequence"/>
</dbReference>
<evidence type="ECO:0000259" key="3">
    <source>
        <dbReference type="Pfam" id="PF14361"/>
    </source>
</evidence>
<organism evidence="5 6">
    <name type="scientific">Nocardioides marmoriginsengisoli</name>
    <dbReference type="NCBI Taxonomy" id="661483"/>
    <lineage>
        <taxon>Bacteria</taxon>
        <taxon>Bacillati</taxon>
        <taxon>Actinomycetota</taxon>
        <taxon>Actinomycetes</taxon>
        <taxon>Propionibacteriales</taxon>
        <taxon>Nocardioidaceae</taxon>
        <taxon>Nocardioides</taxon>
    </lineage>
</organism>
<accession>A0A3N0CHG8</accession>
<evidence type="ECO:0000313" key="5">
    <source>
        <dbReference type="EMBL" id="RNL62729.1"/>
    </source>
</evidence>
<feature type="domain" description="PucR C-terminal helix-turn-helix" evidence="2">
    <location>
        <begin position="337"/>
        <end position="394"/>
    </location>
</feature>
<dbReference type="Pfam" id="PF14361">
    <property type="entry name" value="RsbRD_N"/>
    <property type="match status" value="1"/>
</dbReference>
<evidence type="ECO:0000259" key="2">
    <source>
        <dbReference type="Pfam" id="PF13556"/>
    </source>
</evidence>
<keyword evidence="6" id="KW-1185">Reference proteome</keyword>
<evidence type="ECO:0000313" key="6">
    <source>
        <dbReference type="Proteomes" id="UP000267128"/>
    </source>
</evidence>
<dbReference type="EMBL" id="RJSE01000007">
    <property type="protein sequence ID" value="RNL62729.1"/>
    <property type="molecule type" value="Genomic_DNA"/>
</dbReference>
<reference evidence="5 6" key="1">
    <citation type="submission" date="2018-11" db="EMBL/GenBank/DDBJ databases">
        <authorList>
            <person name="Li F."/>
        </authorList>
    </citation>
    <scope>NUCLEOTIDE SEQUENCE [LARGE SCALE GENOMIC DNA]</scope>
    <source>
        <strain evidence="5 6">Gsoil 097</strain>
    </source>
</reference>
<dbReference type="InterPro" id="IPR042070">
    <property type="entry name" value="PucR_C-HTH_sf"/>
</dbReference>
<feature type="domain" description="RsbT co-antagonist protein RsbRD N-terminal" evidence="3">
    <location>
        <begin position="34"/>
        <end position="164"/>
    </location>
</feature>
<feature type="domain" description="CdaR GGDEF-like" evidence="4">
    <location>
        <begin position="181"/>
        <end position="286"/>
    </location>
</feature>
<dbReference type="InterPro" id="IPR041522">
    <property type="entry name" value="CdaR_GGDEF"/>
</dbReference>
<comment type="caution">
    <text evidence="5">The sequence shown here is derived from an EMBL/GenBank/DDBJ whole genome shotgun (WGS) entry which is preliminary data.</text>
</comment>
<comment type="similarity">
    <text evidence="1">Belongs to the CdaR family.</text>
</comment>